<dbReference type="Gene3D" id="2.60.120.260">
    <property type="entry name" value="Galactose-binding domain-like"/>
    <property type="match status" value="1"/>
</dbReference>
<dbReference type="GO" id="GO:0048680">
    <property type="term" value="P:positive regulation of axon regeneration"/>
    <property type="evidence" value="ECO:0007669"/>
    <property type="project" value="UniProtKB-ARBA"/>
</dbReference>
<dbReference type="InterPro" id="IPR000719">
    <property type="entry name" value="Prot_kinase_dom"/>
</dbReference>
<name>A0A914C3G5_9BILA</name>
<evidence type="ECO:0000259" key="18">
    <source>
        <dbReference type="PROSITE" id="PS50022"/>
    </source>
</evidence>
<dbReference type="GO" id="GO:0043235">
    <property type="term" value="C:receptor complex"/>
    <property type="evidence" value="ECO:0007669"/>
    <property type="project" value="TreeGrafter"/>
</dbReference>
<feature type="region of interest" description="Disordered" evidence="15">
    <location>
        <begin position="452"/>
        <end position="545"/>
    </location>
</feature>
<evidence type="ECO:0000256" key="14">
    <source>
        <dbReference type="ARBA" id="ARBA00061639"/>
    </source>
</evidence>
<dbReference type="SUPFAM" id="SSF56112">
    <property type="entry name" value="Protein kinase-like (PK-like)"/>
    <property type="match status" value="1"/>
</dbReference>
<dbReference type="InterPro" id="IPR011009">
    <property type="entry name" value="Kinase-like_dom_sf"/>
</dbReference>
<dbReference type="GO" id="GO:0051897">
    <property type="term" value="P:positive regulation of phosphatidylinositol 3-kinase/protein kinase B signal transduction"/>
    <property type="evidence" value="ECO:0007669"/>
    <property type="project" value="TreeGrafter"/>
</dbReference>
<dbReference type="AlphaFoldDB" id="A0A914C3G5"/>
<dbReference type="GO" id="GO:0005524">
    <property type="term" value="F:ATP binding"/>
    <property type="evidence" value="ECO:0007669"/>
    <property type="project" value="UniProtKB-KW"/>
</dbReference>
<organism evidence="19 20">
    <name type="scientific">Acrobeloides nanus</name>
    <dbReference type="NCBI Taxonomy" id="290746"/>
    <lineage>
        <taxon>Eukaryota</taxon>
        <taxon>Metazoa</taxon>
        <taxon>Ecdysozoa</taxon>
        <taxon>Nematoda</taxon>
        <taxon>Chromadorea</taxon>
        <taxon>Rhabditida</taxon>
        <taxon>Tylenchina</taxon>
        <taxon>Cephalobomorpha</taxon>
        <taxon>Cephaloboidea</taxon>
        <taxon>Cephalobidae</taxon>
        <taxon>Acrobeloides</taxon>
    </lineage>
</organism>
<feature type="compositionally biased region" description="Polar residues" evidence="15">
    <location>
        <begin position="502"/>
        <end position="512"/>
    </location>
</feature>
<evidence type="ECO:0000256" key="10">
    <source>
        <dbReference type="ARBA" id="ARBA00023136"/>
    </source>
</evidence>
<dbReference type="SUPFAM" id="SSF49785">
    <property type="entry name" value="Galactose-binding domain-like"/>
    <property type="match status" value="1"/>
</dbReference>
<evidence type="ECO:0000313" key="19">
    <source>
        <dbReference type="Proteomes" id="UP000887540"/>
    </source>
</evidence>
<dbReference type="GO" id="GO:0005518">
    <property type="term" value="F:collagen binding"/>
    <property type="evidence" value="ECO:0007669"/>
    <property type="project" value="TreeGrafter"/>
</dbReference>
<evidence type="ECO:0000256" key="6">
    <source>
        <dbReference type="ARBA" id="ARBA00022729"/>
    </source>
</evidence>
<keyword evidence="8" id="KW-0067">ATP-binding</keyword>
<evidence type="ECO:0000256" key="11">
    <source>
        <dbReference type="ARBA" id="ARBA00023157"/>
    </source>
</evidence>
<evidence type="ECO:0000313" key="20">
    <source>
        <dbReference type="WBParaSite" id="ACRNAN_Path_193.g680.t1"/>
    </source>
</evidence>
<dbReference type="GO" id="GO:0043204">
    <property type="term" value="C:perikaryon"/>
    <property type="evidence" value="ECO:0007669"/>
    <property type="project" value="UniProtKB-SubCell"/>
</dbReference>
<keyword evidence="6" id="KW-0732">Signal</keyword>
<feature type="compositionally biased region" description="Polar residues" evidence="15">
    <location>
        <begin position="452"/>
        <end position="466"/>
    </location>
</feature>
<dbReference type="PROSITE" id="PS01285">
    <property type="entry name" value="FA58C_1"/>
    <property type="match status" value="1"/>
</dbReference>
<dbReference type="GO" id="GO:0038062">
    <property type="term" value="F:protein tyrosine kinase collagen receptor activity"/>
    <property type="evidence" value="ECO:0007669"/>
    <property type="project" value="TreeGrafter"/>
</dbReference>
<keyword evidence="9 16" id="KW-1133">Transmembrane helix</keyword>
<feature type="transmembrane region" description="Helical" evidence="16">
    <location>
        <begin position="364"/>
        <end position="389"/>
    </location>
</feature>
<dbReference type="PANTHER" id="PTHR24416">
    <property type="entry name" value="TYROSINE-PROTEIN KINASE RECEPTOR"/>
    <property type="match status" value="1"/>
</dbReference>
<keyword evidence="4" id="KW-1003">Cell membrane</keyword>
<dbReference type="PANTHER" id="PTHR24416:SF634">
    <property type="entry name" value="DISCOIDIN DOMAIN-CONTAINING RECEPTOR TYROSINE KINASE B"/>
    <property type="match status" value="1"/>
</dbReference>
<evidence type="ECO:0000256" key="3">
    <source>
        <dbReference type="ARBA" id="ARBA00004489"/>
    </source>
</evidence>
<evidence type="ECO:0000256" key="12">
    <source>
        <dbReference type="ARBA" id="ARBA00023170"/>
    </source>
</evidence>
<evidence type="ECO:0000256" key="1">
    <source>
        <dbReference type="ARBA" id="ARBA00004251"/>
    </source>
</evidence>
<keyword evidence="7" id="KW-0547">Nucleotide-binding</keyword>
<sequence length="852" mass="95538">MESEDIGDDQITASSSFDYESVGPQNARIRTEKASGAWCPKLQIRNGSYEFIQVNFNQTQIIRGIETQGRYGNGTGREFAPQYLIDYWRTGNTWVRYRNRTGHQLMTGNFDTVTAVLRSLDPPIIGAKIRLVPFSLQTRTICMRIEIHGCGYEDGLVSYTLSNIGSKNGAKDFSDKFLIEANESKGGDPKKGLGLLFDGNIAETTPNTSNKSFDWIGWNRTETGGSVEILFEFDRTKNFTDIELNVFGSPKTKVAVDLSTNGQIYYNSNSIASKTGIDLKVKSPGLYTIQLPLFSTRARYIRIGLQFEDEWFYISEVNFNTGKNISIVKTELSLKEQAGSLLKSALLSKTIDENGTEEVHLFSLYYILIAVLVLLFIFLCLIFCILIFVQRSHTKKKSSSSNSSKCVLVTSLKSNGMPRHIIHSNASLNRHPEIFHGNFYIADQLNGSTQKILGGNTTSSRSTSESFNKDKPPSLLDIHFPPPPSYNSSDGVYSEPPPTTPLLANSIPSSIRSFPRKPKVPPRRASHESLARQNRTLPSRPTESSELHYAATNISFATKSSDQLAQIPQVSKHLINRRQKIGEGKFTVIHICDCLGVNRPTCIKSLKDSDNEAAKKALISEAKILSAMDHPNIIKFYGVDEDLGLVLECMSCGSVRDFLQREPHIKSDHKSLVHICTQISSGMKYLEERRIVHGHLSPRNCLVEKNLHVKIASTRGPNHHAQLRYSAPESIILNAWSHKSDVWSFGVSAWEILHGCDTTPFSGLSNAELIENAQNILNRISPTICLEFQSNFHKESSEWKSWNETMELIKECWNSDTSSRPNFLEVQLFLTRKNMDFSLNRALSNTIPQLPK</sequence>
<feature type="compositionally biased region" description="Basic residues" evidence="15">
    <location>
        <begin position="514"/>
        <end position="524"/>
    </location>
</feature>
<keyword evidence="12" id="KW-0675">Receptor</keyword>
<reference evidence="20" key="1">
    <citation type="submission" date="2022-11" db="UniProtKB">
        <authorList>
            <consortium name="WormBaseParasite"/>
        </authorList>
    </citation>
    <scope>IDENTIFICATION</scope>
</reference>
<comment type="subcellular location">
    <subcellularLocation>
        <location evidence="1">Cell membrane</location>
        <topology evidence="1">Single-pass type I membrane protein</topology>
    </subcellularLocation>
    <subcellularLocation>
        <location evidence="3">Cell projection</location>
        <location evidence="3">Axon</location>
    </subcellularLocation>
    <subcellularLocation>
        <location evidence="2">Perikaryon</location>
    </subcellularLocation>
</comment>
<dbReference type="Gene3D" id="2.60.120.1190">
    <property type="match status" value="1"/>
</dbReference>
<feature type="domain" description="F5/8 type C" evidence="18">
    <location>
        <begin position="1"/>
        <end position="150"/>
    </location>
</feature>
<dbReference type="Pfam" id="PF07714">
    <property type="entry name" value="PK_Tyr_Ser-Thr"/>
    <property type="match status" value="1"/>
</dbReference>
<evidence type="ECO:0000256" key="15">
    <source>
        <dbReference type="SAM" id="MobiDB-lite"/>
    </source>
</evidence>
<dbReference type="InterPro" id="IPR001245">
    <property type="entry name" value="Ser-Thr/Tyr_kinase_cat_dom"/>
</dbReference>
<accession>A0A914C3G5</accession>
<evidence type="ECO:0000256" key="4">
    <source>
        <dbReference type="ARBA" id="ARBA00022475"/>
    </source>
</evidence>
<keyword evidence="13" id="KW-0325">Glycoprotein</keyword>
<dbReference type="PROSITE" id="PS50022">
    <property type="entry name" value="FA58C_3"/>
    <property type="match status" value="1"/>
</dbReference>
<dbReference type="Proteomes" id="UP000887540">
    <property type="component" value="Unplaced"/>
</dbReference>
<dbReference type="Gene3D" id="1.10.510.10">
    <property type="entry name" value="Transferase(Phosphotransferase) domain 1"/>
    <property type="match status" value="1"/>
</dbReference>
<evidence type="ECO:0000256" key="7">
    <source>
        <dbReference type="ARBA" id="ARBA00022741"/>
    </source>
</evidence>
<evidence type="ECO:0000256" key="16">
    <source>
        <dbReference type="SAM" id="Phobius"/>
    </source>
</evidence>
<dbReference type="GO" id="GO:0005886">
    <property type="term" value="C:plasma membrane"/>
    <property type="evidence" value="ECO:0007669"/>
    <property type="project" value="UniProtKB-SubCell"/>
</dbReference>
<keyword evidence="5 16" id="KW-0812">Transmembrane</keyword>
<keyword evidence="11" id="KW-1015">Disulfide bond</keyword>
<evidence type="ECO:0000256" key="13">
    <source>
        <dbReference type="ARBA" id="ARBA00023180"/>
    </source>
</evidence>
<dbReference type="InterPro" id="IPR050122">
    <property type="entry name" value="RTK"/>
</dbReference>
<dbReference type="Pfam" id="PF00754">
    <property type="entry name" value="F5_F8_type_C"/>
    <property type="match status" value="1"/>
</dbReference>
<dbReference type="Pfam" id="PF21114">
    <property type="entry name" value="DDR1-2_DS-like"/>
    <property type="match status" value="1"/>
</dbReference>
<dbReference type="PROSITE" id="PS01286">
    <property type="entry name" value="FA58C_2"/>
    <property type="match status" value="1"/>
</dbReference>
<dbReference type="GO" id="GO:0030424">
    <property type="term" value="C:axon"/>
    <property type="evidence" value="ECO:0007669"/>
    <property type="project" value="UniProtKB-SubCell"/>
</dbReference>
<feature type="domain" description="Protein kinase" evidence="17">
    <location>
        <begin position="575"/>
        <end position="830"/>
    </location>
</feature>
<feature type="compositionally biased region" description="Polar residues" evidence="15">
    <location>
        <begin position="531"/>
        <end position="544"/>
    </location>
</feature>
<keyword evidence="19" id="KW-1185">Reference proteome</keyword>
<keyword evidence="10 16" id="KW-0472">Membrane</keyword>
<dbReference type="GO" id="GO:0008045">
    <property type="term" value="P:motor neuron axon guidance"/>
    <property type="evidence" value="ECO:0007669"/>
    <property type="project" value="UniProtKB-ARBA"/>
</dbReference>
<proteinExistence type="inferred from homology"/>
<evidence type="ECO:0000256" key="9">
    <source>
        <dbReference type="ARBA" id="ARBA00022989"/>
    </source>
</evidence>
<dbReference type="PROSITE" id="PS50011">
    <property type="entry name" value="PROTEIN_KINASE_DOM"/>
    <property type="match status" value="1"/>
</dbReference>
<evidence type="ECO:0000256" key="8">
    <source>
        <dbReference type="ARBA" id="ARBA00022840"/>
    </source>
</evidence>
<dbReference type="WBParaSite" id="ACRNAN_Path_193.g680.t1">
    <property type="protein sequence ID" value="ACRNAN_Path_193.g680.t1"/>
    <property type="gene ID" value="ACRNAN_Path_193.g680"/>
</dbReference>
<evidence type="ECO:0000256" key="5">
    <source>
        <dbReference type="ARBA" id="ARBA00022692"/>
    </source>
</evidence>
<dbReference type="InterPro" id="IPR048525">
    <property type="entry name" value="DDR1-2_DS-like"/>
</dbReference>
<dbReference type="PRINTS" id="PR00109">
    <property type="entry name" value="TYRKINASE"/>
</dbReference>
<dbReference type="SMART" id="SM00231">
    <property type="entry name" value="FA58C"/>
    <property type="match status" value="1"/>
</dbReference>
<evidence type="ECO:0000256" key="2">
    <source>
        <dbReference type="ARBA" id="ARBA00004484"/>
    </source>
</evidence>
<comment type="similarity">
    <text evidence="14">Belongs to the protein kinase superfamily. Tyr protein kinase family. Insulin receptor subfamily.</text>
</comment>
<dbReference type="InterPro" id="IPR008979">
    <property type="entry name" value="Galactose-bd-like_sf"/>
</dbReference>
<evidence type="ECO:0000259" key="17">
    <source>
        <dbReference type="PROSITE" id="PS50011"/>
    </source>
</evidence>
<dbReference type="InterPro" id="IPR000421">
    <property type="entry name" value="FA58C"/>
</dbReference>
<protein>
    <submittedName>
        <fullName evidence="20">Uncharacterized protein</fullName>
    </submittedName>
</protein>
<dbReference type="FunFam" id="2.60.120.260:FF:000007">
    <property type="entry name" value="Discoidin domain receptor tyrosine kinase 1"/>
    <property type="match status" value="1"/>
</dbReference>
<dbReference type="CDD" id="cd00057">
    <property type="entry name" value="FA58C"/>
    <property type="match status" value="1"/>
</dbReference>